<sequence length="251" mass="27673">MSKTLRRLCLILMSALTLVIAYQNRDVFANSTQVEPQSEVTFSDNLLGVSSRKDFIVCVDNKSSQSKLPLTKEQLTETVKAMVTAKTNSPEAKAVGYGKYETKVNYGCSFSPVLTGSSAKHPVFSGDISATRVTKSPSSESLAIFIVDKSVVDKHFLNTPNRWSPEQVFCEKEECNEVTKGIYLTPEELNELSKLDLSGVSKGLSHIDEQKLTNSKLANEMNYGLGLKSALKPQPNDAENVQKKEAEKLKK</sequence>
<dbReference type="RefSeq" id="WP_036690859.1">
    <property type="nucleotide sequence ID" value="NZ_JNVM01000033.1"/>
</dbReference>
<feature type="signal peptide" evidence="2">
    <location>
        <begin position="1"/>
        <end position="21"/>
    </location>
</feature>
<gene>
    <name evidence="3" type="ORF">ET33_22585</name>
</gene>
<name>A0A081NW67_9BACL</name>
<proteinExistence type="predicted"/>
<accession>A0A081NW67</accession>
<dbReference type="OrthoDB" id="10003472at2"/>
<keyword evidence="2" id="KW-0732">Signal</keyword>
<evidence type="ECO:0000256" key="1">
    <source>
        <dbReference type="SAM" id="MobiDB-lite"/>
    </source>
</evidence>
<dbReference type="EMBL" id="JNVM01000033">
    <property type="protein sequence ID" value="KEQ22690.1"/>
    <property type="molecule type" value="Genomic_DNA"/>
</dbReference>
<feature type="region of interest" description="Disordered" evidence="1">
    <location>
        <begin position="229"/>
        <end position="251"/>
    </location>
</feature>
<protein>
    <submittedName>
        <fullName evidence="3">Uncharacterized protein</fullName>
    </submittedName>
</protein>
<dbReference type="AlphaFoldDB" id="A0A081NW67"/>
<comment type="caution">
    <text evidence="3">The sequence shown here is derived from an EMBL/GenBank/DDBJ whole genome shotgun (WGS) entry which is preliminary data.</text>
</comment>
<reference evidence="3 4" key="1">
    <citation type="submission" date="2014-06" db="EMBL/GenBank/DDBJ databases">
        <title>Draft genome sequence of Paenibacillus sp. MSt1.</title>
        <authorList>
            <person name="Aw Y.K."/>
            <person name="Ong K.S."/>
            <person name="Gan H.M."/>
            <person name="Lee S.M."/>
        </authorList>
    </citation>
    <scope>NUCLEOTIDE SEQUENCE [LARGE SCALE GENOMIC DNA]</scope>
    <source>
        <strain evidence="3 4">MSt1</strain>
    </source>
</reference>
<organism evidence="3 4">
    <name type="scientific">Paenibacillus tyrfis</name>
    <dbReference type="NCBI Taxonomy" id="1501230"/>
    <lineage>
        <taxon>Bacteria</taxon>
        <taxon>Bacillati</taxon>
        <taxon>Bacillota</taxon>
        <taxon>Bacilli</taxon>
        <taxon>Bacillales</taxon>
        <taxon>Paenibacillaceae</taxon>
        <taxon>Paenibacillus</taxon>
    </lineage>
</organism>
<evidence type="ECO:0000313" key="4">
    <source>
        <dbReference type="Proteomes" id="UP000028123"/>
    </source>
</evidence>
<feature type="compositionally biased region" description="Basic and acidic residues" evidence="1">
    <location>
        <begin position="240"/>
        <end position="251"/>
    </location>
</feature>
<evidence type="ECO:0000313" key="3">
    <source>
        <dbReference type="EMBL" id="KEQ22690.1"/>
    </source>
</evidence>
<feature type="chain" id="PRO_5039025872" evidence="2">
    <location>
        <begin position="22"/>
        <end position="251"/>
    </location>
</feature>
<keyword evidence="4" id="KW-1185">Reference proteome</keyword>
<evidence type="ECO:0000256" key="2">
    <source>
        <dbReference type="SAM" id="SignalP"/>
    </source>
</evidence>
<dbReference type="Proteomes" id="UP000028123">
    <property type="component" value="Unassembled WGS sequence"/>
</dbReference>
<dbReference type="eggNOG" id="ENOG503079Q">
    <property type="taxonomic scope" value="Bacteria"/>
</dbReference>